<evidence type="ECO:0000313" key="2">
    <source>
        <dbReference type="Proteomes" id="UP000054560"/>
    </source>
</evidence>
<organism evidence="1 2">
    <name type="scientific">Sphaeroforma arctica JP610</name>
    <dbReference type="NCBI Taxonomy" id="667725"/>
    <lineage>
        <taxon>Eukaryota</taxon>
        <taxon>Ichthyosporea</taxon>
        <taxon>Ichthyophonida</taxon>
        <taxon>Sphaeroforma</taxon>
    </lineage>
</organism>
<gene>
    <name evidence="1" type="ORF">SARC_13420</name>
</gene>
<dbReference type="InterPro" id="IPR046627">
    <property type="entry name" value="DUF6739"/>
</dbReference>
<protein>
    <submittedName>
        <fullName evidence="1">Uncharacterized protein</fullName>
    </submittedName>
</protein>
<feature type="non-terminal residue" evidence="1">
    <location>
        <position position="65"/>
    </location>
</feature>
<dbReference type="Pfam" id="PF20524">
    <property type="entry name" value="DUF6739"/>
    <property type="match status" value="1"/>
</dbReference>
<accession>A0A0L0FBB5</accession>
<dbReference type="AlphaFoldDB" id="A0A0L0FBB5"/>
<reference evidence="1 2" key="1">
    <citation type="submission" date="2011-02" db="EMBL/GenBank/DDBJ databases">
        <title>The Genome Sequence of Sphaeroforma arctica JP610.</title>
        <authorList>
            <consortium name="The Broad Institute Genome Sequencing Platform"/>
            <person name="Russ C."/>
            <person name="Cuomo C."/>
            <person name="Young S.K."/>
            <person name="Zeng Q."/>
            <person name="Gargeya S."/>
            <person name="Alvarado L."/>
            <person name="Berlin A."/>
            <person name="Chapman S.B."/>
            <person name="Chen Z."/>
            <person name="Freedman E."/>
            <person name="Gellesch M."/>
            <person name="Goldberg J."/>
            <person name="Griggs A."/>
            <person name="Gujja S."/>
            <person name="Heilman E."/>
            <person name="Heiman D."/>
            <person name="Howarth C."/>
            <person name="Mehta T."/>
            <person name="Neiman D."/>
            <person name="Pearson M."/>
            <person name="Roberts A."/>
            <person name="Saif S."/>
            <person name="Shea T."/>
            <person name="Shenoy N."/>
            <person name="Sisk P."/>
            <person name="Stolte C."/>
            <person name="Sykes S."/>
            <person name="White J."/>
            <person name="Yandava C."/>
            <person name="Burger G."/>
            <person name="Gray M.W."/>
            <person name="Holland P.W.H."/>
            <person name="King N."/>
            <person name="Lang F.B.F."/>
            <person name="Roger A.J."/>
            <person name="Ruiz-Trillo I."/>
            <person name="Haas B."/>
            <person name="Nusbaum C."/>
            <person name="Birren B."/>
        </authorList>
    </citation>
    <scope>NUCLEOTIDE SEQUENCE [LARGE SCALE GENOMIC DNA]</scope>
    <source>
        <strain evidence="1 2">JP610</strain>
    </source>
</reference>
<dbReference type="RefSeq" id="XP_014147924.1">
    <property type="nucleotide sequence ID" value="XM_014292449.1"/>
</dbReference>
<keyword evidence="2" id="KW-1185">Reference proteome</keyword>
<evidence type="ECO:0000313" key="1">
    <source>
        <dbReference type="EMBL" id="KNC74022.1"/>
    </source>
</evidence>
<proteinExistence type="predicted"/>
<dbReference type="GeneID" id="25913924"/>
<name>A0A0L0FBB5_9EUKA</name>
<dbReference type="EMBL" id="KQ244862">
    <property type="protein sequence ID" value="KNC74022.1"/>
    <property type="molecule type" value="Genomic_DNA"/>
</dbReference>
<dbReference type="Proteomes" id="UP000054560">
    <property type="component" value="Unassembled WGS sequence"/>
</dbReference>
<sequence length="65" mass="7482">MNRMGEHIMPVFELQQFTVNEVLRRSGLRHRAPLFWSVNQGQYGTTQAWSGFLIEPCSLLRTSTG</sequence>